<dbReference type="EMBL" id="GBRH01210884">
    <property type="protein sequence ID" value="JAD87011.1"/>
    <property type="molecule type" value="Transcribed_RNA"/>
</dbReference>
<reference evidence="2" key="1">
    <citation type="submission" date="2014-09" db="EMBL/GenBank/DDBJ databases">
        <authorList>
            <person name="Magalhaes I.L.F."/>
            <person name="Oliveira U."/>
            <person name="Santos F.R."/>
            <person name="Vidigal T.H.D.A."/>
            <person name="Brescovit A.D."/>
            <person name="Santos A.J."/>
        </authorList>
    </citation>
    <scope>NUCLEOTIDE SEQUENCE</scope>
    <source>
        <tissue evidence="2">Shoot tissue taken approximately 20 cm above the soil surface</tissue>
    </source>
</reference>
<dbReference type="AlphaFoldDB" id="A0A0A9DGR6"/>
<accession>A0A0A9DGR6</accession>
<evidence type="ECO:0000313" key="2">
    <source>
        <dbReference type="EMBL" id="JAD87011.1"/>
    </source>
</evidence>
<organism evidence="2">
    <name type="scientific">Arundo donax</name>
    <name type="common">Giant reed</name>
    <name type="synonym">Donax arundinaceus</name>
    <dbReference type="NCBI Taxonomy" id="35708"/>
    <lineage>
        <taxon>Eukaryota</taxon>
        <taxon>Viridiplantae</taxon>
        <taxon>Streptophyta</taxon>
        <taxon>Embryophyta</taxon>
        <taxon>Tracheophyta</taxon>
        <taxon>Spermatophyta</taxon>
        <taxon>Magnoliopsida</taxon>
        <taxon>Liliopsida</taxon>
        <taxon>Poales</taxon>
        <taxon>Poaceae</taxon>
        <taxon>PACMAD clade</taxon>
        <taxon>Arundinoideae</taxon>
        <taxon>Arundineae</taxon>
        <taxon>Arundo</taxon>
    </lineage>
</organism>
<proteinExistence type="predicted"/>
<reference evidence="2" key="2">
    <citation type="journal article" date="2015" name="Data Brief">
        <title>Shoot transcriptome of the giant reed, Arundo donax.</title>
        <authorList>
            <person name="Barrero R.A."/>
            <person name="Guerrero F.D."/>
            <person name="Moolhuijzen P."/>
            <person name="Goolsby J.A."/>
            <person name="Tidwell J."/>
            <person name="Bellgard S.E."/>
            <person name="Bellgard M.I."/>
        </authorList>
    </citation>
    <scope>NUCLEOTIDE SEQUENCE</scope>
    <source>
        <tissue evidence="2">Shoot tissue taken approximately 20 cm above the soil surface</tissue>
    </source>
</reference>
<sequence length="95" mass="10023">MTAHLFLLALQNPSASPSILCSPQNEGWSRITPSMRAGAGVAACRPLVPAAMAKLWVMFAPALAPARKTRLRSPWSDSHGSLPDTAQLRAAQASS</sequence>
<protein>
    <submittedName>
        <fullName evidence="2">Uncharacterized protein</fullName>
    </submittedName>
</protein>
<feature type="region of interest" description="Disordered" evidence="1">
    <location>
        <begin position="70"/>
        <end position="95"/>
    </location>
</feature>
<evidence type="ECO:0000256" key="1">
    <source>
        <dbReference type="SAM" id="MobiDB-lite"/>
    </source>
</evidence>
<name>A0A0A9DGR6_ARUDO</name>